<dbReference type="Pfam" id="PF07155">
    <property type="entry name" value="ECF-ribofla_trS"/>
    <property type="match status" value="1"/>
</dbReference>
<organism evidence="4 5">
    <name type="scientific">Clostridium aminobutyricum</name>
    <dbReference type="NCBI Taxonomy" id="33953"/>
    <lineage>
        <taxon>Bacteria</taxon>
        <taxon>Bacillati</taxon>
        <taxon>Bacillota</taxon>
        <taxon>Clostridia</taxon>
        <taxon>Eubacteriales</taxon>
        <taxon>Clostridiaceae</taxon>
        <taxon>Clostridium</taxon>
    </lineage>
</organism>
<dbReference type="Proteomes" id="UP000664545">
    <property type="component" value="Unassembled WGS sequence"/>
</dbReference>
<feature type="transmembrane region" description="Helical" evidence="3">
    <location>
        <begin position="106"/>
        <end position="130"/>
    </location>
</feature>
<feature type="transmembrane region" description="Helical" evidence="3">
    <location>
        <begin position="13"/>
        <end position="31"/>
    </location>
</feature>
<accession>A0A939DAE2</accession>
<name>A0A939DAE2_CLOAM</name>
<evidence type="ECO:0000256" key="2">
    <source>
        <dbReference type="ARBA" id="ARBA00022989"/>
    </source>
</evidence>
<comment type="caution">
    <text evidence="4">The sequence shown here is derived from an EMBL/GenBank/DDBJ whole genome shotgun (WGS) entry which is preliminary data.</text>
</comment>
<keyword evidence="1 3" id="KW-0812">Transmembrane</keyword>
<gene>
    <name evidence="4" type="ORF">JYB65_09820</name>
</gene>
<dbReference type="AlphaFoldDB" id="A0A939DAE2"/>
<dbReference type="InterPro" id="IPR009825">
    <property type="entry name" value="ECF_substrate-spec-like"/>
</dbReference>
<dbReference type="Gene3D" id="1.10.1760.20">
    <property type="match status" value="1"/>
</dbReference>
<evidence type="ECO:0000256" key="3">
    <source>
        <dbReference type="SAM" id="Phobius"/>
    </source>
</evidence>
<sequence length="185" mass="19858">MKQDTTIKRLCETALFTALVFLGIFTFKFPLPFGYVHLGDSMIFLAVLMLGGKRGALAGGIGGALADLISGYAIWMLPTFLCKFFLAICMGIIIEKQLFKLEGKSAWLVGGLLGGLVQTIGYMIASYVLYGMPAVVVAIPSLAFQSIAGLIIALVVAAALQKTALQKYFLHRANKKVSNEVSDSL</sequence>
<dbReference type="GO" id="GO:0016020">
    <property type="term" value="C:membrane"/>
    <property type="evidence" value="ECO:0007669"/>
    <property type="project" value="InterPro"/>
</dbReference>
<keyword evidence="2 3" id="KW-1133">Transmembrane helix</keyword>
<dbReference type="PANTHER" id="PTHR37815:SF3">
    <property type="entry name" value="UPF0397 PROTEIN SPR0429"/>
    <property type="match status" value="1"/>
</dbReference>
<dbReference type="RefSeq" id="WP_206582501.1">
    <property type="nucleotide sequence ID" value="NZ_JAFJZZ010000004.1"/>
</dbReference>
<reference evidence="4" key="1">
    <citation type="submission" date="2021-02" db="EMBL/GenBank/DDBJ databases">
        <title>Abyssanaerobacter marinus gen.nov., sp., nov, anaerobic bacterium isolated from the Onnuri vent field of Indian Ocean and suggestion of Mogibacteriaceae fam. nov., and proposal of reclassification of ambiguous this family's genus member.</title>
        <authorList>
            <person name="Kim Y.J."/>
            <person name="Yang J.-A."/>
        </authorList>
    </citation>
    <scope>NUCLEOTIDE SEQUENCE</scope>
    <source>
        <strain evidence="4">DSM 2634</strain>
    </source>
</reference>
<feature type="transmembrane region" description="Helical" evidence="3">
    <location>
        <begin position="72"/>
        <end position="94"/>
    </location>
</feature>
<feature type="transmembrane region" description="Helical" evidence="3">
    <location>
        <begin position="142"/>
        <end position="160"/>
    </location>
</feature>
<evidence type="ECO:0000313" key="5">
    <source>
        <dbReference type="Proteomes" id="UP000664545"/>
    </source>
</evidence>
<keyword evidence="3" id="KW-0472">Membrane</keyword>
<protein>
    <submittedName>
        <fullName evidence="4">ECF transporter S component</fullName>
    </submittedName>
</protein>
<evidence type="ECO:0000313" key="4">
    <source>
        <dbReference type="EMBL" id="MBN7773658.1"/>
    </source>
</evidence>
<proteinExistence type="predicted"/>
<evidence type="ECO:0000256" key="1">
    <source>
        <dbReference type="ARBA" id="ARBA00022692"/>
    </source>
</evidence>
<keyword evidence="5" id="KW-1185">Reference proteome</keyword>
<dbReference type="PANTHER" id="PTHR37815">
    <property type="entry name" value="UPF0397 PROTEIN BC_2624-RELATED"/>
    <property type="match status" value="1"/>
</dbReference>
<dbReference type="EMBL" id="JAFJZZ010000004">
    <property type="protein sequence ID" value="MBN7773658.1"/>
    <property type="molecule type" value="Genomic_DNA"/>
</dbReference>